<sequence>MHRAEQAGGDPPELVLVGEPVAGADRYVVHTGGRTFAEVALAKLVQLPEVAFVQAQIQTQRHQDRVDAGSDQREEQLVVAKVDRQHRHDVKGCDVHADEVPEQLVAEIEQLGKEEPTAQVLRQVGIEIRRPHRHEPQHALEQAEVYQQRLVVLAVHSSQLSAPAMVVDE</sequence>
<name>A0A8W7PT72_ANOCL</name>
<reference evidence="1" key="1">
    <citation type="submission" date="2022-08" db="UniProtKB">
        <authorList>
            <consortium name="EnsemblMetazoa"/>
        </authorList>
    </citation>
    <scope>IDENTIFICATION</scope>
</reference>
<dbReference type="Proteomes" id="UP000075882">
    <property type="component" value="Unassembled WGS sequence"/>
</dbReference>
<evidence type="ECO:0000313" key="1">
    <source>
        <dbReference type="EnsemblMetazoa" id="ACOM036803-PA.1"/>
    </source>
</evidence>
<proteinExistence type="predicted"/>
<dbReference type="EnsemblMetazoa" id="ACOM036803-RA">
    <property type="protein sequence ID" value="ACOM036803-PA.1"/>
    <property type="gene ID" value="ACOM036803"/>
</dbReference>
<organism evidence="1">
    <name type="scientific">Anopheles coluzzii</name>
    <name type="common">African malaria mosquito</name>
    <dbReference type="NCBI Taxonomy" id="1518534"/>
    <lineage>
        <taxon>Eukaryota</taxon>
        <taxon>Metazoa</taxon>
        <taxon>Ecdysozoa</taxon>
        <taxon>Arthropoda</taxon>
        <taxon>Hexapoda</taxon>
        <taxon>Insecta</taxon>
        <taxon>Pterygota</taxon>
        <taxon>Neoptera</taxon>
        <taxon>Endopterygota</taxon>
        <taxon>Diptera</taxon>
        <taxon>Nematocera</taxon>
        <taxon>Culicoidea</taxon>
        <taxon>Culicidae</taxon>
        <taxon>Anophelinae</taxon>
        <taxon>Anopheles</taxon>
    </lineage>
</organism>
<protein>
    <submittedName>
        <fullName evidence="1">Uncharacterized protein</fullName>
    </submittedName>
</protein>
<dbReference type="AlphaFoldDB" id="A0A8W7PT72"/>
<accession>A0A8W7PT72</accession>